<organism evidence="3 4">
    <name type="scientific">Neolentinus lepideus HHB14362 ss-1</name>
    <dbReference type="NCBI Taxonomy" id="1314782"/>
    <lineage>
        <taxon>Eukaryota</taxon>
        <taxon>Fungi</taxon>
        <taxon>Dikarya</taxon>
        <taxon>Basidiomycota</taxon>
        <taxon>Agaricomycotina</taxon>
        <taxon>Agaricomycetes</taxon>
        <taxon>Gloeophyllales</taxon>
        <taxon>Gloeophyllaceae</taxon>
        <taxon>Neolentinus</taxon>
    </lineage>
</organism>
<feature type="compositionally biased region" description="Polar residues" evidence="2">
    <location>
        <begin position="405"/>
        <end position="420"/>
    </location>
</feature>
<feature type="compositionally biased region" description="Polar residues" evidence="2">
    <location>
        <begin position="16"/>
        <end position="29"/>
    </location>
</feature>
<dbReference type="EMBL" id="KV425592">
    <property type="protein sequence ID" value="KZT22736.1"/>
    <property type="molecule type" value="Genomic_DNA"/>
</dbReference>
<feature type="coiled-coil region" evidence="1">
    <location>
        <begin position="148"/>
        <end position="175"/>
    </location>
</feature>
<dbReference type="OrthoDB" id="3204900at2759"/>
<feature type="region of interest" description="Disordered" evidence="2">
    <location>
        <begin position="361"/>
        <end position="429"/>
    </location>
</feature>
<gene>
    <name evidence="3" type="ORF">NEOLEDRAFT_1180649</name>
</gene>
<protein>
    <submittedName>
        <fullName evidence="3">Uncharacterized protein</fullName>
    </submittedName>
</protein>
<dbReference type="Proteomes" id="UP000076761">
    <property type="component" value="Unassembled WGS sequence"/>
</dbReference>
<evidence type="ECO:0000256" key="2">
    <source>
        <dbReference type="SAM" id="MobiDB-lite"/>
    </source>
</evidence>
<reference evidence="3 4" key="1">
    <citation type="journal article" date="2016" name="Mol. Biol. Evol.">
        <title>Comparative Genomics of Early-Diverging Mushroom-Forming Fungi Provides Insights into the Origins of Lignocellulose Decay Capabilities.</title>
        <authorList>
            <person name="Nagy L.G."/>
            <person name="Riley R."/>
            <person name="Tritt A."/>
            <person name="Adam C."/>
            <person name="Daum C."/>
            <person name="Floudas D."/>
            <person name="Sun H."/>
            <person name="Yadav J.S."/>
            <person name="Pangilinan J."/>
            <person name="Larsson K.H."/>
            <person name="Matsuura K."/>
            <person name="Barry K."/>
            <person name="Labutti K."/>
            <person name="Kuo R."/>
            <person name="Ohm R.A."/>
            <person name="Bhattacharya S.S."/>
            <person name="Shirouzu T."/>
            <person name="Yoshinaga Y."/>
            <person name="Martin F.M."/>
            <person name="Grigoriev I.V."/>
            <person name="Hibbett D.S."/>
        </authorList>
    </citation>
    <scope>NUCLEOTIDE SEQUENCE [LARGE SCALE GENOMIC DNA]</scope>
    <source>
        <strain evidence="3 4">HHB14362 ss-1</strain>
    </source>
</reference>
<feature type="compositionally biased region" description="Low complexity" evidence="2">
    <location>
        <begin position="237"/>
        <end position="262"/>
    </location>
</feature>
<name>A0A165QQG2_9AGAM</name>
<keyword evidence="4" id="KW-1185">Reference proteome</keyword>
<feature type="region of interest" description="Disordered" evidence="2">
    <location>
        <begin position="1"/>
        <end position="132"/>
    </location>
</feature>
<evidence type="ECO:0000313" key="3">
    <source>
        <dbReference type="EMBL" id="KZT22736.1"/>
    </source>
</evidence>
<accession>A0A165QQG2</accession>
<feature type="compositionally biased region" description="Basic residues" evidence="2">
    <location>
        <begin position="277"/>
        <end position="290"/>
    </location>
</feature>
<evidence type="ECO:0000256" key="1">
    <source>
        <dbReference type="SAM" id="Coils"/>
    </source>
</evidence>
<proteinExistence type="predicted"/>
<evidence type="ECO:0000313" key="4">
    <source>
        <dbReference type="Proteomes" id="UP000076761"/>
    </source>
</evidence>
<keyword evidence="1" id="KW-0175">Coiled coil</keyword>
<dbReference type="AlphaFoldDB" id="A0A165QQG2"/>
<feature type="region of interest" description="Disordered" evidence="2">
    <location>
        <begin position="207"/>
        <end position="325"/>
    </location>
</feature>
<sequence>MLTVAPSPTFDALSMDPSTSTPNQHSLPSRSPAPKPLHLVAHDLASNSGPATAPLVSAPAHYDSLPSPISPARKTSRRQSSISYLPNVRDQDRSSWPASPYPSLARSQSARVGSKGDRRSTGSLEPRAQVDRGPLTLVEKHADLLHFIAQKESKCLELRSQLAREEEELLALKHKWEKIVNRGLQRSSAAASNGLVQGVGRMIAAGLSDLSSPTPPPSAVPKSLRRTSGYGHANNESTSSASTATTRTSSSTNRLSQSSVSSFEDTIEEQEEDRTVTHSHRSSKTFRRRSKDWPTPSPSPLSPSYTTPTASKRLSQRSALPPPSSPGLALLVGKWDQTLSKGSRRASALLSDVFAALGSPVPESPVPRHRGMETRSLLDDDEDDGRAMGGVMMPDSKPAPKPSHTILSPTPAKTATASVTNDDDDEWNW</sequence>
<dbReference type="STRING" id="1314782.A0A165QQG2"/>
<dbReference type="InParanoid" id="A0A165QQG2"/>